<dbReference type="InterPro" id="IPR001314">
    <property type="entry name" value="Peptidase_S1A"/>
</dbReference>
<evidence type="ECO:0000256" key="3">
    <source>
        <dbReference type="ARBA" id="ARBA00022801"/>
    </source>
</evidence>
<evidence type="ECO:0000256" key="2">
    <source>
        <dbReference type="ARBA" id="ARBA00022729"/>
    </source>
</evidence>
<dbReference type="SMART" id="SM00020">
    <property type="entry name" value="Tryp_SPc"/>
    <property type="match status" value="1"/>
</dbReference>
<dbReference type="InterPro" id="IPR009003">
    <property type="entry name" value="Peptidase_S1_PA"/>
</dbReference>
<name>A0A3P9L0Z8_ORYLA</name>
<evidence type="ECO:0000259" key="9">
    <source>
        <dbReference type="PROSITE" id="PS50240"/>
    </source>
</evidence>
<evidence type="ECO:0000256" key="7">
    <source>
        <dbReference type="RuleBase" id="RU363034"/>
    </source>
</evidence>
<dbReference type="FunFam" id="2.40.10.10:FF:000057">
    <property type="entry name" value="Zgc:100868"/>
    <property type="match status" value="1"/>
</dbReference>
<dbReference type="PANTHER" id="PTHR24253:SF144">
    <property type="entry name" value="CHYMOTRYPSIN-LIKE PROTEASE CTRL-1-RELATED"/>
    <property type="match status" value="1"/>
</dbReference>
<dbReference type="PRINTS" id="PR00722">
    <property type="entry name" value="CHYMOTRYPSIN"/>
</dbReference>
<reference evidence="10" key="3">
    <citation type="submission" date="2025-08" db="UniProtKB">
        <authorList>
            <consortium name="Ensembl"/>
        </authorList>
    </citation>
    <scope>IDENTIFICATION</scope>
    <source>
        <strain evidence="10">HNI</strain>
    </source>
</reference>
<feature type="signal peptide" evidence="8">
    <location>
        <begin position="1"/>
        <end position="30"/>
    </location>
</feature>
<dbReference type="PROSITE" id="PS00135">
    <property type="entry name" value="TRYPSIN_SER"/>
    <property type="match status" value="1"/>
</dbReference>
<dbReference type="PROSITE" id="PS50240">
    <property type="entry name" value="TRYPSIN_DOM"/>
    <property type="match status" value="2"/>
</dbReference>
<reference evidence="10" key="4">
    <citation type="submission" date="2025-09" db="UniProtKB">
        <authorList>
            <consortium name="Ensembl"/>
        </authorList>
    </citation>
    <scope>IDENTIFICATION</scope>
    <source>
        <strain evidence="10">HNI</strain>
    </source>
</reference>
<reference evidence="10 11" key="2">
    <citation type="submission" date="2017-04" db="EMBL/GenBank/DDBJ databases">
        <title>CpG methylation of centromeres and impact of large insertions on vertebrate speciation.</title>
        <authorList>
            <person name="Ichikawa K."/>
            <person name="Yoshimura J."/>
            <person name="Morishita S."/>
        </authorList>
    </citation>
    <scope>NUCLEOTIDE SEQUENCE</scope>
    <source>
        <strain evidence="10 11">HNI</strain>
    </source>
</reference>
<keyword evidence="1 7" id="KW-0645">Protease</keyword>
<evidence type="ECO:0000256" key="4">
    <source>
        <dbReference type="ARBA" id="ARBA00022825"/>
    </source>
</evidence>
<evidence type="ECO:0000313" key="10">
    <source>
        <dbReference type="Ensembl" id="ENSORLP00020014272.1"/>
    </source>
</evidence>
<keyword evidence="4 7" id="KW-0720">Serine protease</keyword>
<dbReference type="SUPFAM" id="SSF50494">
    <property type="entry name" value="Trypsin-like serine proteases"/>
    <property type="match status" value="2"/>
</dbReference>
<sequence length="486" mass="51622">MFSGAYTKTKLVLFFAVCGLANLNNRIVGGQDAPAGFWPWQVSLQTSSHFCGGSLINNQWVLTAAHCFPSRSASGVNVVLGLQSQHGSNPNRVSQTIATLIIHPNYNSKTEDNDIALLQLSSPVTFNNYITPVCLSATNSTFYSGVNTWVTGWGDIGTNVSLPAPQNLQEVQVPIVGNRQCKCSYGASSITDNMMCAGLLAGGKDSCQGDSGGPLVIKQNNRWIQAGVVSFGNGCAEPNFPGVYTRVSQYQTWINTQITSNQPGFIAFTSNGTDSDLSVSCPGVPPITTTATTIAITTTYPTTTTKPTTATLNSRVLSGSSVVTAGQWPWMASLQKNGKHVCGGTLVALDSVLSDANCFTSPPVASEWTVVLGRLKQNGSNPFEVSLDVTNITLSNQTGSNVAVLQLSTPTFPVGTTCWAAGWSSGRGGEEQLMQEFQTSVLDCGTNSTSDRICTDIFTLEQVNGKTKCIVSFVSIKEMARHPYSL</sequence>
<dbReference type="PANTHER" id="PTHR24253">
    <property type="entry name" value="TRANSMEMBRANE PROTEASE SERINE"/>
    <property type="match status" value="1"/>
</dbReference>
<dbReference type="InterPro" id="IPR001254">
    <property type="entry name" value="Trypsin_dom"/>
</dbReference>
<dbReference type="InterPro" id="IPR018114">
    <property type="entry name" value="TRYPSIN_HIS"/>
</dbReference>
<evidence type="ECO:0000313" key="11">
    <source>
        <dbReference type="Proteomes" id="UP000265180"/>
    </source>
</evidence>
<evidence type="ECO:0000256" key="6">
    <source>
        <dbReference type="ARBA" id="ARBA00023180"/>
    </source>
</evidence>
<feature type="chain" id="PRO_5018009274" description="Peptidase S1 domain-containing protein" evidence="8">
    <location>
        <begin position="31"/>
        <end position="486"/>
    </location>
</feature>
<proteinExistence type="predicted"/>
<dbReference type="Pfam" id="PF00089">
    <property type="entry name" value="Trypsin"/>
    <property type="match status" value="2"/>
</dbReference>
<protein>
    <recommendedName>
        <fullName evidence="9">Peptidase S1 domain-containing protein</fullName>
    </recommendedName>
</protein>
<evidence type="ECO:0000256" key="8">
    <source>
        <dbReference type="SAM" id="SignalP"/>
    </source>
</evidence>
<reference key="1">
    <citation type="journal article" date="2007" name="Nature">
        <title>The medaka draft genome and insights into vertebrate genome evolution.</title>
        <authorList>
            <person name="Kasahara M."/>
            <person name="Naruse K."/>
            <person name="Sasaki S."/>
            <person name="Nakatani Y."/>
            <person name="Qu W."/>
            <person name="Ahsan B."/>
            <person name="Yamada T."/>
            <person name="Nagayasu Y."/>
            <person name="Doi K."/>
            <person name="Kasai Y."/>
            <person name="Jindo T."/>
            <person name="Kobayashi D."/>
            <person name="Shimada A."/>
            <person name="Toyoda A."/>
            <person name="Kuroki Y."/>
            <person name="Fujiyama A."/>
            <person name="Sasaki T."/>
            <person name="Shimizu A."/>
            <person name="Asakawa S."/>
            <person name="Shimizu N."/>
            <person name="Hashimoto S."/>
            <person name="Yang J."/>
            <person name="Lee Y."/>
            <person name="Matsushima K."/>
            <person name="Sugano S."/>
            <person name="Sakaizumi M."/>
            <person name="Narita T."/>
            <person name="Ohishi K."/>
            <person name="Haga S."/>
            <person name="Ohta F."/>
            <person name="Nomoto H."/>
            <person name="Nogata K."/>
            <person name="Morishita T."/>
            <person name="Endo T."/>
            <person name="Shin-I T."/>
            <person name="Takeda H."/>
            <person name="Morishita S."/>
            <person name="Kohara Y."/>
        </authorList>
    </citation>
    <scope>NUCLEOTIDE SEQUENCE [LARGE SCALE GENOMIC DNA]</scope>
    <source>
        <strain>Hd-rR</strain>
    </source>
</reference>
<keyword evidence="6" id="KW-0325">Glycoprotein</keyword>
<dbReference type="GO" id="GO:0006508">
    <property type="term" value="P:proteolysis"/>
    <property type="evidence" value="ECO:0007669"/>
    <property type="project" value="UniProtKB-KW"/>
</dbReference>
<dbReference type="PROSITE" id="PS00134">
    <property type="entry name" value="TRYPSIN_HIS"/>
    <property type="match status" value="1"/>
</dbReference>
<dbReference type="Ensembl" id="ENSORLT00020021979.1">
    <property type="protein sequence ID" value="ENSORLP00020014272.1"/>
    <property type="gene ID" value="ENSORLG00020015681.1"/>
</dbReference>
<dbReference type="Proteomes" id="UP000265180">
    <property type="component" value="Chromosome 8"/>
</dbReference>
<accession>A0A3P9L0Z8</accession>
<dbReference type="InterPro" id="IPR043504">
    <property type="entry name" value="Peptidase_S1_PA_chymotrypsin"/>
</dbReference>
<dbReference type="GO" id="GO:0004252">
    <property type="term" value="F:serine-type endopeptidase activity"/>
    <property type="evidence" value="ECO:0007669"/>
    <property type="project" value="InterPro"/>
</dbReference>
<keyword evidence="3 7" id="KW-0378">Hydrolase</keyword>
<dbReference type="CDD" id="cd00190">
    <property type="entry name" value="Tryp_SPc"/>
    <property type="match status" value="1"/>
</dbReference>
<feature type="domain" description="Peptidase S1" evidence="9">
    <location>
        <begin position="316"/>
        <end position="469"/>
    </location>
</feature>
<evidence type="ECO:0000256" key="5">
    <source>
        <dbReference type="ARBA" id="ARBA00023157"/>
    </source>
</evidence>
<keyword evidence="5" id="KW-1015">Disulfide bond</keyword>
<organism evidence="10 11">
    <name type="scientific">Oryzias latipes</name>
    <name type="common">Japanese rice fish</name>
    <name type="synonym">Japanese killifish</name>
    <dbReference type="NCBI Taxonomy" id="8090"/>
    <lineage>
        <taxon>Eukaryota</taxon>
        <taxon>Metazoa</taxon>
        <taxon>Chordata</taxon>
        <taxon>Craniata</taxon>
        <taxon>Vertebrata</taxon>
        <taxon>Euteleostomi</taxon>
        <taxon>Actinopterygii</taxon>
        <taxon>Neopterygii</taxon>
        <taxon>Teleostei</taxon>
        <taxon>Neoteleostei</taxon>
        <taxon>Acanthomorphata</taxon>
        <taxon>Ovalentaria</taxon>
        <taxon>Atherinomorphae</taxon>
        <taxon>Beloniformes</taxon>
        <taxon>Adrianichthyidae</taxon>
        <taxon>Oryziinae</taxon>
        <taxon>Oryzias</taxon>
    </lineage>
</organism>
<dbReference type="InterPro" id="IPR033116">
    <property type="entry name" value="TRYPSIN_SER"/>
</dbReference>
<dbReference type="AlphaFoldDB" id="A0A3P9L0Z8"/>
<keyword evidence="2 8" id="KW-0732">Signal</keyword>
<dbReference type="Gene3D" id="2.40.10.10">
    <property type="entry name" value="Trypsin-like serine proteases"/>
    <property type="match status" value="2"/>
</dbReference>
<evidence type="ECO:0000256" key="1">
    <source>
        <dbReference type="ARBA" id="ARBA00022670"/>
    </source>
</evidence>
<feature type="domain" description="Peptidase S1" evidence="9">
    <location>
        <begin position="27"/>
        <end position="259"/>
    </location>
</feature>